<keyword evidence="8" id="KW-0804">Transcription</keyword>
<evidence type="ECO:0000256" key="9">
    <source>
        <dbReference type="ARBA" id="ARBA00024867"/>
    </source>
</evidence>
<evidence type="ECO:0000256" key="10">
    <source>
        <dbReference type="PROSITE-ProRule" id="PRU00169"/>
    </source>
</evidence>
<dbReference type="SMART" id="SM00448">
    <property type="entry name" value="REC"/>
    <property type="match status" value="1"/>
</dbReference>
<comment type="function">
    <text evidence="9">May play the central regulatory role in sporulation. It may be an element of the effector pathway responsible for the activation of sporulation genes in response to nutritional stress. Spo0A may act in concert with spo0H (a sigma factor) to control the expression of some genes that are critical to the sporulation process.</text>
</comment>
<dbReference type="SUPFAM" id="SSF46689">
    <property type="entry name" value="Homeodomain-like"/>
    <property type="match status" value="1"/>
</dbReference>
<dbReference type="InterPro" id="IPR018060">
    <property type="entry name" value="HTH_AraC"/>
</dbReference>
<evidence type="ECO:0000259" key="12">
    <source>
        <dbReference type="PROSITE" id="PS50110"/>
    </source>
</evidence>
<dbReference type="Pfam" id="PF00072">
    <property type="entry name" value="Response_reg"/>
    <property type="match status" value="1"/>
</dbReference>
<evidence type="ECO:0000259" key="11">
    <source>
        <dbReference type="PROSITE" id="PS01124"/>
    </source>
</evidence>
<evidence type="ECO:0000256" key="1">
    <source>
        <dbReference type="ARBA" id="ARBA00004496"/>
    </source>
</evidence>
<dbReference type="GO" id="GO:0043565">
    <property type="term" value="F:sequence-specific DNA binding"/>
    <property type="evidence" value="ECO:0007669"/>
    <property type="project" value="InterPro"/>
</dbReference>
<dbReference type="CDD" id="cd17536">
    <property type="entry name" value="REC_YesN-like"/>
    <property type="match status" value="1"/>
</dbReference>
<dbReference type="InterPro" id="IPR001789">
    <property type="entry name" value="Sig_transdc_resp-reg_receiver"/>
</dbReference>
<feature type="modified residue" description="4-aspartylphosphate" evidence="10">
    <location>
        <position position="55"/>
    </location>
</feature>
<evidence type="ECO:0000256" key="4">
    <source>
        <dbReference type="ARBA" id="ARBA00022553"/>
    </source>
</evidence>
<keyword evidence="4 10" id="KW-0597">Phosphoprotein</keyword>
<dbReference type="SMART" id="SM00342">
    <property type="entry name" value="HTH_ARAC"/>
    <property type="match status" value="1"/>
</dbReference>
<organism evidence="13">
    <name type="scientific">Christensenella massiliensis</name>
    <dbReference type="NCBI Taxonomy" id="1805714"/>
    <lineage>
        <taxon>Bacteria</taxon>
        <taxon>Bacillati</taxon>
        <taxon>Bacillota</taxon>
        <taxon>Clostridia</taxon>
        <taxon>Christensenellales</taxon>
        <taxon>Christensenellaceae</taxon>
        <taxon>Christensenella</taxon>
    </lineage>
</organism>
<dbReference type="SUPFAM" id="SSF52172">
    <property type="entry name" value="CheY-like"/>
    <property type="match status" value="1"/>
</dbReference>
<dbReference type="RefSeq" id="WP_353422796.1">
    <property type="nucleotide sequence ID" value="NZ_CP117826.1"/>
</dbReference>
<dbReference type="InterPro" id="IPR009057">
    <property type="entry name" value="Homeodomain-like_sf"/>
</dbReference>
<dbReference type="GO" id="GO:0005737">
    <property type="term" value="C:cytoplasm"/>
    <property type="evidence" value="ECO:0007669"/>
    <property type="project" value="UniProtKB-SubCell"/>
</dbReference>
<dbReference type="EMBL" id="CP117826">
    <property type="protein sequence ID" value="XCC61251.1"/>
    <property type="molecule type" value="Genomic_DNA"/>
</dbReference>
<dbReference type="AlphaFoldDB" id="A0AAU8A5D4"/>
<feature type="domain" description="HTH araC/xylS-type" evidence="11">
    <location>
        <begin position="415"/>
        <end position="513"/>
    </location>
</feature>
<name>A0AAU8A5D4_9FIRM</name>
<evidence type="ECO:0000256" key="5">
    <source>
        <dbReference type="ARBA" id="ARBA00023012"/>
    </source>
</evidence>
<dbReference type="PANTHER" id="PTHR42713">
    <property type="entry name" value="HISTIDINE KINASE-RELATED"/>
    <property type="match status" value="1"/>
</dbReference>
<dbReference type="PROSITE" id="PS50110">
    <property type="entry name" value="RESPONSE_REGULATORY"/>
    <property type="match status" value="1"/>
</dbReference>
<dbReference type="InterPro" id="IPR051552">
    <property type="entry name" value="HptR"/>
</dbReference>
<keyword evidence="7" id="KW-0238">DNA-binding</keyword>
<keyword evidence="5" id="KW-0902">Two-component regulatory system</keyword>
<evidence type="ECO:0000256" key="3">
    <source>
        <dbReference type="ARBA" id="ARBA00022490"/>
    </source>
</evidence>
<proteinExistence type="predicted"/>
<dbReference type="PROSITE" id="PS01124">
    <property type="entry name" value="HTH_ARAC_FAMILY_2"/>
    <property type="match status" value="1"/>
</dbReference>
<dbReference type="Pfam" id="PF12833">
    <property type="entry name" value="HTH_18"/>
    <property type="match status" value="1"/>
</dbReference>
<evidence type="ECO:0000256" key="2">
    <source>
        <dbReference type="ARBA" id="ARBA00018672"/>
    </source>
</evidence>
<reference evidence="13" key="1">
    <citation type="submission" date="2023-02" db="EMBL/GenBank/DDBJ databases">
        <title>Gut commensal Christensenella minuta modulates host metabolism via a new class of secondary bile acids.</title>
        <authorList>
            <person name="Liu C."/>
        </authorList>
    </citation>
    <scope>NUCLEOTIDE SEQUENCE</scope>
    <source>
        <strain evidence="13">CA70</strain>
    </source>
</reference>
<keyword evidence="6" id="KW-0805">Transcription regulation</keyword>
<sequence>MYKVMIVDDEASIRSGLKSVISWEDLGMEIVCEAENGKDALNKIEAFQPTVVLTDIRMPEMDGIELLKRISQQYPNIKVAVLSGYDDFDYVRTAMRLGAANYLLKPIDTEELIAAMREILENIGADVQEFLKYREFLQLLQKNTLNRVITGQIPLKELREKCDVLGISFQSSCMYLAAIQLNVQEEDHWKIYATLNICDELIHSPKDCYIFPDLRDNIILLFKDEPDTSRIQRLLEDCIYHIHKYLDTRCAAAFSGPASSHRELPNTYKDSLRLLNYQLLYGLDKVYSSIEYEIYKIGEAPAYEQLQYENILTLIKKGDKQAVRQYIGGLFSENRYINPETVKYSIVNIISYVLYHMEAYDISSIYLQKIKGAIYAKLQTVSYADQLKDLLIYFSDAIIGQLRSTSPHNYSFAVKKTIEYINEKYYDYNISLKTLGNALNINPAYLGRLFKQETNEFFSDYLNKKRVQKAKELLMTSGVKANEVAEKVGFSSISYFYTVFKKFTGQNPGDIRK</sequence>
<feature type="domain" description="Response regulatory" evidence="12">
    <location>
        <begin position="3"/>
        <end position="120"/>
    </location>
</feature>
<evidence type="ECO:0000256" key="6">
    <source>
        <dbReference type="ARBA" id="ARBA00023015"/>
    </source>
</evidence>
<accession>A0AAU8A5D4</accession>
<comment type="subcellular location">
    <subcellularLocation>
        <location evidence="1">Cytoplasm</location>
    </subcellularLocation>
</comment>
<evidence type="ECO:0000313" key="13">
    <source>
        <dbReference type="EMBL" id="XCC61251.1"/>
    </source>
</evidence>
<dbReference type="PANTHER" id="PTHR42713:SF3">
    <property type="entry name" value="TRANSCRIPTIONAL REGULATORY PROTEIN HPTR"/>
    <property type="match status" value="1"/>
</dbReference>
<gene>
    <name evidence="13" type="ORF">PUP29_06825</name>
</gene>
<evidence type="ECO:0000256" key="7">
    <source>
        <dbReference type="ARBA" id="ARBA00023125"/>
    </source>
</evidence>
<dbReference type="GO" id="GO:0003700">
    <property type="term" value="F:DNA-binding transcription factor activity"/>
    <property type="evidence" value="ECO:0007669"/>
    <property type="project" value="InterPro"/>
</dbReference>
<evidence type="ECO:0000256" key="8">
    <source>
        <dbReference type="ARBA" id="ARBA00023163"/>
    </source>
</evidence>
<dbReference type="Gene3D" id="1.10.10.60">
    <property type="entry name" value="Homeodomain-like"/>
    <property type="match status" value="2"/>
</dbReference>
<dbReference type="GO" id="GO:0000160">
    <property type="term" value="P:phosphorelay signal transduction system"/>
    <property type="evidence" value="ECO:0007669"/>
    <property type="project" value="UniProtKB-KW"/>
</dbReference>
<keyword evidence="3" id="KW-0963">Cytoplasm</keyword>
<dbReference type="InterPro" id="IPR011006">
    <property type="entry name" value="CheY-like_superfamily"/>
</dbReference>
<protein>
    <recommendedName>
        <fullName evidence="2">Stage 0 sporulation protein A homolog</fullName>
    </recommendedName>
</protein>
<dbReference type="Gene3D" id="3.40.50.2300">
    <property type="match status" value="1"/>
</dbReference>